<evidence type="ECO:0000313" key="3">
    <source>
        <dbReference type="Proteomes" id="UP000712007"/>
    </source>
</evidence>
<accession>A0A940DJK9</accession>
<proteinExistence type="predicted"/>
<evidence type="ECO:0000313" key="2">
    <source>
        <dbReference type="EMBL" id="MBO8439132.1"/>
    </source>
</evidence>
<organism evidence="2 3">
    <name type="scientific">Candidatus Aphodosoma intestinipullorum</name>
    <dbReference type="NCBI Taxonomy" id="2840674"/>
    <lineage>
        <taxon>Bacteria</taxon>
        <taxon>Pseudomonadati</taxon>
        <taxon>Bacteroidota</taxon>
        <taxon>Bacteroidia</taxon>
        <taxon>Bacteroidales</taxon>
        <taxon>Candidatus Aphodosoma</taxon>
    </lineage>
</organism>
<reference evidence="2" key="1">
    <citation type="submission" date="2020-10" db="EMBL/GenBank/DDBJ databases">
        <authorList>
            <person name="Gilroy R."/>
        </authorList>
    </citation>
    <scope>NUCLEOTIDE SEQUENCE</scope>
    <source>
        <strain evidence="2">3924</strain>
    </source>
</reference>
<feature type="signal peptide" evidence="1">
    <location>
        <begin position="1"/>
        <end position="24"/>
    </location>
</feature>
<dbReference type="EMBL" id="JADIMV010000013">
    <property type="protein sequence ID" value="MBO8439132.1"/>
    <property type="molecule type" value="Genomic_DNA"/>
</dbReference>
<dbReference type="Proteomes" id="UP000712007">
    <property type="component" value="Unassembled WGS sequence"/>
</dbReference>
<comment type="caution">
    <text evidence="2">The sequence shown here is derived from an EMBL/GenBank/DDBJ whole genome shotgun (WGS) entry which is preliminary data.</text>
</comment>
<gene>
    <name evidence="2" type="ORF">IAC51_00600</name>
</gene>
<name>A0A940DJK9_9BACT</name>
<evidence type="ECO:0000256" key="1">
    <source>
        <dbReference type="SAM" id="SignalP"/>
    </source>
</evidence>
<dbReference type="AlphaFoldDB" id="A0A940DJK9"/>
<protein>
    <submittedName>
        <fullName evidence="2">DUF1566 domain-containing protein</fullName>
    </submittedName>
</protein>
<dbReference type="PROSITE" id="PS51257">
    <property type="entry name" value="PROKAR_LIPOPROTEIN"/>
    <property type="match status" value="1"/>
</dbReference>
<feature type="chain" id="PRO_5037075442" evidence="1">
    <location>
        <begin position="25"/>
        <end position="490"/>
    </location>
</feature>
<sequence>MKYITLFRRAALPALMAAALCACTDRTEELGGDDGRKPDLGQITPAVVYNAPEDIDGPVRDIADGMTFYFARADYSGLPAMATVSTAPIPGTIDNDLEGYNILFDPVQYYDGQMTTQMQGWFPQEGGTYRGSGVSAMVSWAIDGSQDVMMSNILTGTMADRGIDYQDRDDHRFVFEHQLTQLQFYVKAESQLAMEQWGEIVSISLPNQQYMANMMLGIGGMMGSSQFQPMPTRTTLTAIMDNNVPFEIPLSKGDDDEGQFAGLIMLMPQTLSVGETTEQTGLLLDVETSTGRKEIKVSVKNTLELLAGHAHKAIIEFKQGPDSVILVPTEWRKAEVDVAVGKPQPYVRKGENYIVSRGMFGDAADYNIRDEKWTDNSHTGENSIPAILEVNVTDLPQEYTWTAAQGTNPCSALGADWRLPSLAEMQLIQQYKGELDKEGTVTPAGIYWTLYSDKSGYAYTIDMDGSHEGVETAAGEQHKVRCVRDIDMSK</sequence>
<reference evidence="2" key="2">
    <citation type="journal article" date="2021" name="PeerJ">
        <title>Extensive microbial diversity within the chicken gut microbiome revealed by metagenomics and culture.</title>
        <authorList>
            <person name="Gilroy R."/>
            <person name="Ravi A."/>
            <person name="Getino M."/>
            <person name="Pursley I."/>
            <person name="Horton D.L."/>
            <person name="Alikhan N.F."/>
            <person name="Baker D."/>
            <person name="Gharbi K."/>
            <person name="Hall N."/>
            <person name="Watson M."/>
            <person name="Adriaenssens E.M."/>
            <person name="Foster-Nyarko E."/>
            <person name="Jarju S."/>
            <person name="Secka A."/>
            <person name="Antonio M."/>
            <person name="Oren A."/>
            <person name="Chaudhuri R.R."/>
            <person name="La Ragione R."/>
            <person name="Hildebrand F."/>
            <person name="Pallen M.J."/>
        </authorList>
    </citation>
    <scope>NUCLEOTIDE SEQUENCE</scope>
    <source>
        <strain evidence="2">3924</strain>
    </source>
</reference>
<keyword evidence="1" id="KW-0732">Signal</keyword>